<gene>
    <name evidence="3" type="ORF">M427DRAFT_92682</name>
</gene>
<reference evidence="3 4" key="1">
    <citation type="journal article" date="2015" name="Genome Biol. Evol.">
        <title>Phylogenomic analyses indicate that early fungi evolved digesting cell walls of algal ancestors of land plants.</title>
        <authorList>
            <person name="Chang Y."/>
            <person name="Wang S."/>
            <person name="Sekimoto S."/>
            <person name="Aerts A.L."/>
            <person name="Choi C."/>
            <person name="Clum A."/>
            <person name="LaButti K.M."/>
            <person name="Lindquist E.A."/>
            <person name="Yee Ngan C."/>
            <person name="Ohm R.A."/>
            <person name="Salamov A.A."/>
            <person name="Grigoriev I.V."/>
            <person name="Spatafora J.W."/>
            <person name="Berbee M.L."/>
        </authorList>
    </citation>
    <scope>NUCLEOTIDE SEQUENCE [LARGE SCALE GENOMIC DNA]</scope>
    <source>
        <strain evidence="3 4">JEL478</strain>
    </source>
</reference>
<protein>
    <submittedName>
        <fullName evidence="3">Aldo/keto reductase</fullName>
    </submittedName>
</protein>
<organism evidence="3 4">
    <name type="scientific">Gonapodya prolifera (strain JEL478)</name>
    <name type="common">Monoblepharis prolifera</name>
    <dbReference type="NCBI Taxonomy" id="1344416"/>
    <lineage>
        <taxon>Eukaryota</taxon>
        <taxon>Fungi</taxon>
        <taxon>Fungi incertae sedis</taxon>
        <taxon>Chytridiomycota</taxon>
        <taxon>Chytridiomycota incertae sedis</taxon>
        <taxon>Monoblepharidomycetes</taxon>
        <taxon>Monoblepharidales</taxon>
        <taxon>Gonapodyaceae</taxon>
        <taxon>Gonapodya</taxon>
    </lineage>
</organism>
<dbReference type="InterPro" id="IPR036812">
    <property type="entry name" value="NAD(P)_OxRdtase_dom_sf"/>
</dbReference>
<dbReference type="InterPro" id="IPR020471">
    <property type="entry name" value="AKR"/>
</dbReference>
<dbReference type="STRING" id="1344416.A0A139B0L3"/>
<dbReference type="Pfam" id="PF00248">
    <property type="entry name" value="Aldo_ket_red"/>
    <property type="match status" value="1"/>
</dbReference>
<keyword evidence="1" id="KW-0560">Oxidoreductase</keyword>
<dbReference type="OMA" id="GIWGNEA"/>
<evidence type="ECO:0000313" key="3">
    <source>
        <dbReference type="EMBL" id="KXS22343.1"/>
    </source>
</evidence>
<dbReference type="GO" id="GO:0016491">
    <property type="term" value="F:oxidoreductase activity"/>
    <property type="evidence" value="ECO:0007669"/>
    <property type="project" value="UniProtKB-KW"/>
</dbReference>
<dbReference type="SUPFAM" id="SSF51430">
    <property type="entry name" value="NAD(P)-linked oxidoreductase"/>
    <property type="match status" value="1"/>
</dbReference>
<dbReference type="EMBL" id="KQ965731">
    <property type="protein sequence ID" value="KXS22343.1"/>
    <property type="molecule type" value="Genomic_DNA"/>
</dbReference>
<evidence type="ECO:0000313" key="4">
    <source>
        <dbReference type="Proteomes" id="UP000070544"/>
    </source>
</evidence>
<dbReference type="InterPro" id="IPR018170">
    <property type="entry name" value="Aldo/ket_reductase_CS"/>
</dbReference>
<name>A0A139B0L3_GONPJ</name>
<dbReference type="InterPro" id="IPR050791">
    <property type="entry name" value="Aldo-Keto_reductase"/>
</dbReference>
<feature type="domain" description="NADP-dependent oxidoreductase" evidence="2">
    <location>
        <begin position="32"/>
        <end position="331"/>
    </location>
</feature>
<dbReference type="PROSITE" id="PS00062">
    <property type="entry name" value="ALDOKETO_REDUCTASE_2"/>
    <property type="match status" value="1"/>
</dbReference>
<dbReference type="Proteomes" id="UP000070544">
    <property type="component" value="Unassembled WGS sequence"/>
</dbReference>
<dbReference type="AlphaFoldDB" id="A0A139B0L3"/>
<dbReference type="InterPro" id="IPR023210">
    <property type="entry name" value="NADP_OxRdtase_dom"/>
</dbReference>
<dbReference type="CDD" id="cd19093">
    <property type="entry name" value="AKR_AtPLR-like"/>
    <property type="match status" value="1"/>
</dbReference>
<dbReference type="OrthoDB" id="37537at2759"/>
<accession>A0A139B0L3</accession>
<keyword evidence="4" id="KW-1185">Reference proteome</keyword>
<dbReference type="PRINTS" id="PR00069">
    <property type="entry name" value="ALDKETRDTASE"/>
</dbReference>
<proteinExistence type="predicted"/>
<evidence type="ECO:0000256" key="1">
    <source>
        <dbReference type="ARBA" id="ARBA00023002"/>
    </source>
</evidence>
<sequence length="348" mass="37101">MASSHPHRIPAGIVPTNSTLIELANGAIKIPPIGVGIWAWGDSSTWGYDSYDAELSEKTCKDAFDAALEDFPNTVFFDTAEVYGTGESEKILGRCLPSASEKSTTLSIATKYMPFPFRGSYPDVMVSALRASLERLGVMQVDLYQIHGPVHSPLVSLETLADSLAECVKLGLTKTVGVSNYSLDQVKRVHARLATHNVPLASNQIELSLLRTKPITSGLLQGCLDLGVAVIAYSPLAMGRLSGKYSASNPPKGGRKFGNVGWDKVDPLVTAMKRIGGSHGGKTPAQVALNWIVCKGAIPIPGAKNLVQAHANSAAIGWRLTDAEVAELDSLAVEGEPTLFNKLVWQHG</sequence>
<evidence type="ECO:0000259" key="2">
    <source>
        <dbReference type="Pfam" id="PF00248"/>
    </source>
</evidence>
<dbReference type="PANTHER" id="PTHR43625:SF5">
    <property type="entry name" value="PYRIDOXAL REDUCTASE, CHLOROPLASTIC"/>
    <property type="match status" value="1"/>
</dbReference>
<dbReference type="PANTHER" id="PTHR43625">
    <property type="entry name" value="AFLATOXIN B1 ALDEHYDE REDUCTASE"/>
    <property type="match status" value="1"/>
</dbReference>
<dbReference type="GO" id="GO:0005737">
    <property type="term" value="C:cytoplasm"/>
    <property type="evidence" value="ECO:0007669"/>
    <property type="project" value="TreeGrafter"/>
</dbReference>
<dbReference type="Gene3D" id="3.20.20.100">
    <property type="entry name" value="NADP-dependent oxidoreductase domain"/>
    <property type="match status" value="1"/>
</dbReference>